<evidence type="ECO:0000256" key="2">
    <source>
        <dbReference type="ARBA" id="ARBA00023043"/>
    </source>
</evidence>
<proteinExistence type="predicted"/>
<dbReference type="SMART" id="SM00248">
    <property type="entry name" value="ANK"/>
    <property type="match status" value="3"/>
</dbReference>
<feature type="repeat" description="ANK" evidence="3">
    <location>
        <begin position="217"/>
        <end position="249"/>
    </location>
</feature>
<dbReference type="PANTHER" id="PTHR24171">
    <property type="entry name" value="ANKYRIN REPEAT DOMAIN-CONTAINING PROTEIN 39-RELATED"/>
    <property type="match status" value="1"/>
</dbReference>
<dbReference type="PROSITE" id="PS50297">
    <property type="entry name" value="ANK_REP_REGION"/>
    <property type="match status" value="1"/>
</dbReference>
<evidence type="ECO:0000313" key="4">
    <source>
        <dbReference type="EMBL" id="CAK9010794.1"/>
    </source>
</evidence>
<protein>
    <submittedName>
        <fullName evidence="4">Ankyrin repeat domain-containing protein 1</fullName>
    </submittedName>
</protein>
<keyword evidence="1" id="KW-0677">Repeat</keyword>
<dbReference type="EMBL" id="CAXAMM010006358">
    <property type="protein sequence ID" value="CAK9010794.1"/>
    <property type="molecule type" value="Genomic_DNA"/>
</dbReference>
<comment type="caution">
    <text evidence="4">The sequence shown here is derived from an EMBL/GenBank/DDBJ whole genome shotgun (WGS) entry which is preliminary data.</text>
</comment>
<name>A0ABP0J9B6_9DINO</name>
<keyword evidence="2 3" id="KW-0040">ANK repeat</keyword>
<dbReference type="PROSITE" id="PS50088">
    <property type="entry name" value="ANK_REPEAT"/>
    <property type="match status" value="1"/>
</dbReference>
<dbReference type="Pfam" id="PF00023">
    <property type="entry name" value="Ank"/>
    <property type="match status" value="1"/>
</dbReference>
<evidence type="ECO:0000313" key="5">
    <source>
        <dbReference type="Proteomes" id="UP001642464"/>
    </source>
</evidence>
<sequence>MAEVEKDRVRAESGKPDMEEKVKKMMELNELREKWSDKLFQDNPDSVNSFMVTMDENNMPAIEIGVDPSASQESLAVPEELFSENLIFRTVERMRDAGPLILDLEDGQVVDVLQAADGANARLLHSASLADWPGVRLALEQCAFVNTRDADHRTAISWAASFGAADIIRLLVKQKAQVGMMDAFGWQPFHFAVSGRHVEATALLFHANAALDVETFEGDSPLQMAIQADDASLVQMLLACSAQVDRVDWDDLECEEDQRLLAPAKACEATAQVDGANLQLTQLATLRGCAGMPRTQARELAVPLRITTGRITVAIIRPL</sequence>
<gene>
    <name evidence="4" type="ORF">SCF082_LOCUS10824</name>
</gene>
<dbReference type="Proteomes" id="UP001642464">
    <property type="component" value="Unassembled WGS sequence"/>
</dbReference>
<evidence type="ECO:0000256" key="3">
    <source>
        <dbReference type="PROSITE-ProRule" id="PRU00023"/>
    </source>
</evidence>
<dbReference type="InterPro" id="IPR002110">
    <property type="entry name" value="Ankyrin_rpt"/>
</dbReference>
<accession>A0ABP0J9B6</accession>
<reference evidence="4 5" key="1">
    <citation type="submission" date="2024-02" db="EMBL/GenBank/DDBJ databases">
        <authorList>
            <person name="Chen Y."/>
            <person name="Shah S."/>
            <person name="Dougan E. K."/>
            <person name="Thang M."/>
            <person name="Chan C."/>
        </authorList>
    </citation>
    <scope>NUCLEOTIDE SEQUENCE [LARGE SCALE GENOMIC DNA]</scope>
</reference>
<dbReference type="Pfam" id="PF13637">
    <property type="entry name" value="Ank_4"/>
    <property type="match status" value="1"/>
</dbReference>
<dbReference type="Gene3D" id="1.25.40.20">
    <property type="entry name" value="Ankyrin repeat-containing domain"/>
    <property type="match status" value="1"/>
</dbReference>
<dbReference type="SUPFAM" id="SSF48403">
    <property type="entry name" value="Ankyrin repeat"/>
    <property type="match status" value="1"/>
</dbReference>
<organism evidence="4 5">
    <name type="scientific">Durusdinium trenchii</name>
    <dbReference type="NCBI Taxonomy" id="1381693"/>
    <lineage>
        <taxon>Eukaryota</taxon>
        <taxon>Sar</taxon>
        <taxon>Alveolata</taxon>
        <taxon>Dinophyceae</taxon>
        <taxon>Suessiales</taxon>
        <taxon>Symbiodiniaceae</taxon>
        <taxon>Durusdinium</taxon>
    </lineage>
</organism>
<evidence type="ECO:0000256" key="1">
    <source>
        <dbReference type="ARBA" id="ARBA00022737"/>
    </source>
</evidence>
<keyword evidence="5" id="KW-1185">Reference proteome</keyword>
<dbReference type="InterPro" id="IPR036770">
    <property type="entry name" value="Ankyrin_rpt-contain_sf"/>
</dbReference>